<keyword evidence="1" id="KW-0472">Membrane</keyword>
<gene>
    <name evidence="2" type="ORF">L798_04941</name>
</gene>
<dbReference type="AlphaFoldDB" id="A0A067R9P1"/>
<organism evidence="2 3">
    <name type="scientific">Zootermopsis nevadensis</name>
    <name type="common">Dampwood termite</name>
    <dbReference type="NCBI Taxonomy" id="136037"/>
    <lineage>
        <taxon>Eukaryota</taxon>
        <taxon>Metazoa</taxon>
        <taxon>Ecdysozoa</taxon>
        <taxon>Arthropoda</taxon>
        <taxon>Hexapoda</taxon>
        <taxon>Insecta</taxon>
        <taxon>Pterygota</taxon>
        <taxon>Neoptera</taxon>
        <taxon>Polyneoptera</taxon>
        <taxon>Dictyoptera</taxon>
        <taxon>Blattodea</taxon>
        <taxon>Blattoidea</taxon>
        <taxon>Termitoidae</taxon>
        <taxon>Termopsidae</taxon>
        <taxon>Zootermopsis</taxon>
    </lineage>
</organism>
<keyword evidence="1" id="KW-0812">Transmembrane</keyword>
<keyword evidence="1" id="KW-1133">Transmembrane helix</keyword>
<evidence type="ECO:0000313" key="2">
    <source>
        <dbReference type="EMBL" id="KDR20406.1"/>
    </source>
</evidence>
<dbReference type="Proteomes" id="UP000027135">
    <property type="component" value="Unassembled WGS sequence"/>
</dbReference>
<evidence type="ECO:0000256" key="1">
    <source>
        <dbReference type="SAM" id="Phobius"/>
    </source>
</evidence>
<sequence length="105" mass="11722">MHLYISSSRVLQPITGLDCPNNELSLVPMYGFPFPSLDSESLKILFYTIKPPSGREGGVVLPLFLVPSILVNVTFLLGCASLALYRCPSHLSLPVYYFNYIRLII</sequence>
<protein>
    <submittedName>
        <fullName evidence="2">Uncharacterized protein</fullName>
    </submittedName>
</protein>
<name>A0A067R9P1_ZOONE</name>
<reference evidence="2 3" key="1">
    <citation type="journal article" date="2014" name="Nat. Commun.">
        <title>Molecular traces of alternative social organization in a termite genome.</title>
        <authorList>
            <person name="Terrapon N."/>
            <person name="Li C."/>
            <person name="Robertson H.M."/>
            <person name="Ji L."/>
            <person name="Meng X."/>
            <person name="Booth W."/>
            <person name="Chen Z."/>
            <person name="Childers C.P."/>
            <person name="Glastad K.M."/>
            <person name="Gokhale K."/>
            <person name="Gowin J."/>
            <person name="Gronenberg W."/>
            <person name="Hermansen R.A."/>
            <person name="Hu H."/>
            <person name="Hunt B.G."/>
            <person name="Huylmans A.K."/>
            <person name="Khalil S.M."/>
            <person name="Mitchell R.D."/>
            <person name="Munoz-Torres M.C."/>
            <person name="Mustard J.A."/>
            <person name="Pan H."/>
            <person name="Reese J.T."/>
            <person name="Scharf M.E."/>
            <person name="Sun F."/>
            <person name="Vogel H."/>
            <person name="Xiao J."/>
            <person name="Yang W."/>
            <person name="Yang Z."/>
            <person name="Yang Z."/>
            <person name="Zhou J."/>
            <person name="Zhu J."/>
            <person name="Brent C.S."/>
            <person name="Elsik C.G."/>
            <person name="Goodisman M.A."/>
            <person name="Liberles D.A."/>
            <person name="Roe R.M."/>
            <person name="Vargo E.L."/>
            <person name="Vilcinskas A."/>
            <person name="Wang J."/>
            <person name="Bornberg-Bauer E."/>
            <person name="Korb J."/>
            <person name="Zhang G."/>
            <person name="Liebig J."/>
        </authorList>
    </citation>
    <scope>NUCLEOTIDE SEQUENCE [LARGE SCALE GENOMIC DNA]</scope>
    <source>
        <tissue evidence="2">Whole organism</tissue>
    </source>
</reference>
<feature type="transmembrane region" description="Helical" evidence="1">
    <location>
        <begin position="59"/>
        <end position="85"/>
    </location>
</feature>
<accession>A0A067R9P1</accession>
<dbReference type="InParanoid" id="A0A067R9P1"/>
<dbReference type="EMBL" id="KK852605">
    <property type="protein sequence ID" value="KDR20406.1"/>
    <property type="molecule type" value="Genomic_DNA"/>
</dbReference>
<keyword evidence="3" id="KW-1185">Reference proteome</keyword>
<proteinExistence type="predicted"/>
<evidence type="ECO:0000313" key="3">
    <source>
        <dbReference type="Proteomes" id="UP000027135"/>
    </source>
</evidence>